<dbReference type="AlphaFoldDB" id="A0A1M6EUI1"/>
<dbReference type="STRING" id="1121131.SAMN02745229_03796"/>
<feature type="transmembrane region" description="Helical" evidence="7">
    <location>
        <begin position="12"/>
        <end position="30"/>
    </location>
</feature>
<feature type="domain" description="Acyltransferase 3" evidence="8">
    <location>
        <begin position="12"/>
        <end position="340"/>
    </location>
</feature>
<dbReference type="GeneID" id="89511375"/>
<dbReference type="RefSeq" id="WP_073390097.1">
    <property type="nucleotide sequence ID" value="NZ_FQXK01000045.1"/>
</dbReference>
<dbReference type="Pfam" id="PF01757">
    <property type="entry name" value="Acyl_transf_3"/>
    <property type="match status" value="1"/>
</dbReference>
<dbReference type="EMBL" id="FQXK01000045">
    <property type="protein sequence ID" value="SHI89107.1"/>
    <property type="molecule type" value="Genomic_DNA"/>
</dbReference>
<evidence type="ECO:0000256" key="7">
    <source>
        <dbReference type="SAM" id="Phobius"/>
    </source>
</evidence>
<dbReference type="GO" id="GO:0005886">
    <property type="term" value="C:plasma membrane"/>
    <property type="evidence" value="ECO:0007669"/>
    <property type="project" value="UniProtKB-SubCell"/>
</dbReference>
<accession>A0A1M6EUI1</accession>
<feature type="transmembrane region" description="Helical" evidence="7">
    <location>
        <begin position="250"/>
        <end position="272"/>
    </location>
</feature>
<evidence type="ECO:0000256" key="5">
    <source>
        <dbReference type="ARBA" id="ARBA00022989"/>
    </source>
</evidence>
<evidence type="ECO:0000256" key="2">
    <source>
        <dbReference type="ARBA" id="ARBA00007400"/>
    </source>
</evidence>
<evidence type="ECO:0000259" key="8">
    <source>
        <dbReference type="Pfam" id="PF01757"/>
    </source>
</evidence>
<feature type="transmembrane region" description="Helical" evidence="7">
    <location>
        <begin position="50"/>
        <end position="70"/>
    </location>
</feature>
<sequence length="352" mass="40703">MENVKSQKNRILWLDLLRIFAMLKVVSIHVCSCFSWDDLPDFDRKMIEITGLPLHGCVTYFFLMSGMLLLDKKPNIKRIWTSRIPRLVAAIVIRLVLIVALMVAVAVTGCIVYKHPFPVEIFDDFQGNDNMFLYSMIGIYIIYPFLYDICQDRKKEEYFLLLSFVFSVIVPILKAIPVTSFITSHIVRQMVEYFPFGIPLIFVLGHWLYKYVFPALEHFNKWLLFFAAVAGLVLNILIREFIPALAANEVAYVGFCELIICVPTFCFFGVVVSKWNIKNDRVKNLISHMGENGIAIFVLHWTVINFIRACGVMPDQGHFLIGRPLWTVIVYLVSFGLSLVWERIPVFNKIIR</sequence>
<dbReference type="GO" id="GO:0016413">
    <property type="term" value="F:O-acetyltransferase activity"/>
    <property type="evidence" value="ECO:0007669"/>
    <property type="project" value="TreeGrafter"/>
</dbReference>
<keyword evidence="9" id="KW-0012">Acyltransferase</keyword>
<feature type="transmembrane region" description="Helical" evidence="7">
    <location>
        <begin position="320"/>
        <end position="341"/>
    </location>
</feature>
<keyword evidence="3" id="KW-1003">Cell membrane</keyword>
<feature type="transmembrane region" description="Helical" evidence="7">
    <location>
        <begin position="221"/>
        <end position="238"/>
    </location>
</feature>
<evidence type="ECO:0000313" key="9">
    <source>
        <dbReference type="EMBL" id="SHI89107.1"/>
    </source>
</evidence>
<feature type="transmembrane region" description="Helical" evidence="7">
    <location>
        <begin position="193"/>
        <end position="209"/>
    </location>
</feature>
<dbReference type="PANTHER" id="PTHR40074:SF2">
    <property type="entry name" value="O-ACETYLTRANSFERASE WECH"/>
    <property type="match status" value="1"/>
</dbReference>
<keyword evidence="10" id="KW-1185">Reference proteome</keyword>
<dbReference type="OrthoDB" id="9810469at2"/>
<evidence type="ECO:0000256" key="6">
    <source>
        <dbReference type="ARBA" id="ARBA00023136"/>
    </source>
</evidence>
<evidence type="ECO:0000256" key="3">
    <source>
        <dbReference type="ARBA" id="ARBA00022475"/>
    </source>
</evidence>
<dbReference type="InterPro" id="IPR002656">
    <property type="entry name" value="Acyl_transf_3_dom"/>
</dbReference>
<gene>
    <name evidence="9" type="ORF">SAMN02745229_03796</name>
</gene>
<organism evidence="9 10">
    <name type="scientific">Butyrivibrio fibrisolvens DSM 3071</name>
    <dbReference type="NCBI Taxonomy" id="1121131"/>
    <lineage>
        <taxon>Bacteria</taxon>
        <taxon>Bacillati</taxon>
        <taxon>Bacillota</taxon>
        <taxon>Clostridia</taxon>
        <taxon>Lachnospirales</taxon>
        <taxon>Lachnospiraceae</taxon>
        <taxon>Butyrivibrio</taxon>
    </lineage>
</organism>
<feature type="transmembrane region" description="Helical" evidence="7">
    <location>
        <begin position="293"/>
        <end position="314"/>
    </location>
</feature>
<feature type="transmembrane region" description="Helical" evidence="7">
    <location>
        <begin position="159"/>
        <end position="187"/>
    </location>
</feature>
<protein>
    <submittedName>
        <fullName evidence="9">Surface polysaccharide O-acyltransferase, integral membrane enzyme</fullName>
    </submittedName>
</protein>
<evidence type="ECO:0000313" key="10">
    <source>
        <dbReference type="Proteomes" id="UP000184278"/>
    </source>
</evidence>
<name>A0A1M6EUI1_BUTFI</name>
<comment type="subcellular location">
    <subcellularLocation>
        <location evidence="1">Cell membrane</location>
        <topology evidence="1">Multi-pass membrane protein</topology>
    </subcellularLocation>
</comment>
<keyword evidence="6 7" id="KW-0472">Membrane</keyword>
<keyword evidence="4 7" id="KW-0812">Transmembrane</keyword>
<dbReference type="PANTHER" id="PTHR40074">
    <property type="entry name" value="O-ACETYLTRANSFERASE WECH"/>
    <property type="match status" value="1"/>
</dbReference>
<reference evidence="10" key="1">
    <citation type="submission" date="2016-11" db="EMBL/GenBank/DDBJ databases">
        <authorList>
            <person name="Varghese N."/>
            <person name="Submissions S."/>
        </authorList>
    </citation>
    <scope>NUCLEOTIDE SEQUENCE [LARGE SCALE GENOMIC DNA]</scope>
    <source>
        <strain evidence="10">DSM 3071</strain>
    </source>
</reference>
<dbReference type="GO" id="GO:0009246">
    <property type="term" value="P:enterobacterial common antigen biosynthetic process"/>
    <property type="evidence" value="ECO:0007669"/>
    <property type="project" value="TreeGrafter"/>
</dbReference>
<evidence type="ECO:0000256" key="4">
    <source>
        <dbReference type="ARBA" id="ARBA00022692"/>
    </source>
</evidence>
<evidence type="ECO:0000256" key="1">
    <source>
        <dbReference type="ARBA" id="ARBA00004651"/>
    </source>
</evidence>
<comment type="similarity">
    <text evidence="2">Belongs to the acyltransferase 3 family.</text>
</comment>
<keyword evidence="5 7" id="KW-1133">Transmembrane helix</keyword>
<feature type="transmembrane region" description="Helical" evidence="7">
    <location>
        <begin position="91"/>
        <end position="111"/>
    </location>
</feature>
<dbReference type="Proteomes" id="UP000184278">
    <property type="component" value="Unassembled WGS sequence"/>
</dbReference>
<keyword evidence="9" id="KW-0808">Transferase</keyword>
<feature type="transmembrane region" description="Helical" evidence="7">
    <location>
        <begin position="131"/>
        <end position="147"/>
    </location>
</feature>
<proteinExistence type="inferred from homology"/>